<evidence type="ECO:0000313" key="3">
    <source>
        <dbReference type="Proteomes" id="UP000236214"/>
    </source>
</evidence>
<reference evidence="2 3" key="1">
    <citation type="submission" date="2016-05" db="EMBL/GenBank/DDBJ databases">
        <title>Whole genome sequencing of Tetragenococcus halophilus subsp. halophilus NISL 7118.</title>
        <authorList>
            <person name="Shiwa Y."/>
            <person name="Nishimura I."/>
            <person name="Yoshikawa H."/>
            <person name="Koyama Y."/>
            <person name="Oguma T."/>
        </authorList>
    </citation>
    <scope>NUCLEOTIDE SEQUENCE [LARGE SCALE GENOMIC DNA]</scope>
    <source>
        <strain evidence="2 3">NISL 7118</strain>
    </source>
</reference>
<evidence type="ECO:0000313" key="2">
    <source>
        <dbReference type="EMBL" id="GBD68131.1"/>
    </source>
</evidence>
<gene>
    <name evidence="2" type="ORF">TEHN7118_0937</name>
</gene>
<keyword evidence="1" id="KW-0472">Membrane</keyword>
<dbReference type="RefSeq" id="WP_061841413.1">
    <property type="nucleotide sequence ID" value="NZ_BDEC01000035.1"/>
</dbReference>
<evidence type="ECO:0000256" key="1">
    <source>
        <dbReference type="SAM" id="Phobius"/>
    </source>
</evidence>
<feature type="transmembrane region" description="Helical" evidence="1">
    <location>
        <begin position="35"/>
        <end position="56"/>
    </location>
</feature>
<dbReference type="EMBL" id="BDEC01000035">
    <property type="protein sequence ID" value="GBD68131.1"/>
    <property type="molecule type" value="Genomic_DNA"/>
</dbReference>
<dbReference type="GeneID" id="64054695"/>
<dbReference type="AlphaFoldDB" id="A0A2H6CT18"/>
<keyword evidence="1" id="KW-0812">Transmembrane</keyword>
<name>A0A2H6CT18_TETHA</name>
<accession>A0A2H6CT18</accession>
<organism evidence="2 3">
    <name type="scientific">Tetragenococcus halophilus subsp. halophilus</name>
    <dbReference type="NCBI Taxonomy" id="1513897"/>
    <lineage>
        <taxon>Bacteria</taxon>
        <taxon>Bacillati</taxon>
        <taxon>Bacillota</taxon>
        <taxon>Bacilli</taxon>
        <taxon>Lactobacillales</taxon>
        <taxon>Enterococcaceae</taxon>
        <taxon>Tetragenococcus</taxon>
    </lineage>
</organism>
<comment type="caution">
    <text evidence="2">The sequence shown here is derived from an EMBL/GenBank/DDBJ whole genome shotgun (WGS) entry which is preliminary data.</text>
</comment>
<proteinExistence type="predicted"/>
<protein>
    <submittedName>
        <fullName evidence="2">Uncharacterized protein</fullName>
    </submittedName>
</protein>
<keyword evidence="3" id="KW-1185">Reference proteome</keyword>
<sequence>MKYYHLIGFSALLTAIQFTLQNFLGLELPSIIKKAFVGMQATLLIGYSLLFLVYVIKRKKKVHKKKRPNVVTIKKQPKEARSYSKAS</sequence>
<dbReference type="Proteomes" id="UP000236214">
    <property type="component" value="Unassembled WGS sequence"/>
</dbReference>
<keyword evidence="1" id="KW-1133">Transmembrane helix</keyword>